<name>A0AAV5VY52_9BILA</name>
<dbReference type="AlphaFoldDB" id="A0AAV5VY52"/>
<comment type="caution">
    <text evidence="2">The sequence shown here is derived from an EMBL/GenBank/DDBJ whole genome shotgun (WGS) entry which is preliminary data.</text>
</comment>
<evidence type="ECO:0000313" key="2">
    <source>
        <dbReference type="EMBL" id="GMT22872.1"/>
    </source>
</evidence>
<dbReference type="EMBL" id="BTSY01000004">
    <property type="protein sequence ID" value="GMT22872.1"/>
    <property type="molecule type" value="Genomic_DNA"/>
</dbReference>
<feature type="compositionally biased region" description="Basic and acidic residues" evidence="1">
    <location>
        <begin position="117"/>
        <end position="126"/>
    </location>
</feature>
<protein>
    <submittedName>
        <fullName evidence="2">Uncharacterized protein</fullName>
    </submittedName>
</protein>
<accession>A0AAV5VY52</accession>
<feature type="compositionally biased region" description="Basic residues" evidence="1">
    <location>
        <begin position="106"/>
        <end position="116"/>
    </location>
</feature>
<organism evidence="2 3">
    <name type="scientific">Pristionchus fissidentatus</name>
    <dbReference type="NCBI Taxonomy" id="1538716"/>
    <lineage>
        <taxon>Eukaryota</taxon>
        <taxon>Metazoa</taxon>
        <taxon>Ecdysozoa</taxon>
        <taxon>Nematoda</taxon>
        <taxon>Chromadorea</taxon>
        <taxon>Rhabditida</taxon>
        <taxon>Rhabditina</taxon>
        <taxon>Diplogasteromorpha</taxon>
        <taxon>Diplogasteroidea</taxon>
        <taxon>Neodiplogasteridae</taxon>
        <taxon>Pristionchus</taxon>
    </lineage>
</organism>
<dbReference type="Proteomes" id="UP001432322">
    <property type="component" value="Unassembled WGS sequence"/>
</dbReference>
<sequence>MKKTIESLKNHFQTRKSKLKKNIALQNKYISATGGGTDKELEAAKDKLDREFSRGDAIMLSMFARTPAFLGHTDESEETGFEEAQAIRSGDLDWDPFEDTDDIKRYKNGKKSSASKRTRDESLLTHSSETTRIRMENARAFAESHRAVMNARSSAHGFKARREDDEISGMDYSAPAPAKRIKKELIDSNSNKVAMDDSMGSSSSSRAYRPQVNTMISISPQQLNAIISSSVASSIEKIFKDRVGN</sequence>
<evidence type="ECO:0000313" key="3">
    <source>
        <dbReference type="Proteomes" id="UP001432322"/>
    </source>
</evidence>
<proteinExistence type="predicted"/>
<feature type="region of interest" description="Disordered" evidence="1">
    <location>
        <begin position="103"/>
        <end position="126"/>
    </location>
</feature>
<reference evidence="2" key="1">
    <citation type="submission" date="2023-10" db="EMBL/GenBank/DDBJ databases">
        <title>Genome assembly of Pristionchus species.</title>
        <authorList>
            <person name="Yoshida K."/>
            <person name="Sommer R.J."/>
        </authorList>
    </citation>
    <scope>NUCLEOTIDE SEQUENCE</scope>
    <source>
        <strain evidence="2">RS5133</strain>
    </source>
</reference>
<evidence type="ECO:0000256" key="1">
    <source>
        <dbReference type="SAM" id="MobiDB-lite"/>
    </source>
</evidence>
<gene>
    <name evidence="2" type="ORF">PFISCL1PPCAC_14169</name>
</gene>
<keyword evidence="3" id="KW-1185">Reference proteome</keyword>